<dbReference type="Proteomes" id="UP000245207">
    <property type="component" value="Unassembled WGS sequence"/>
</dbReference>
<keyword evidence="5" id="KW-1185">Reference proteome</keyword>
<organism evidence="4 5">
    <name type="scientific">Artemisia annua</name>
    <name type="common">Sweet wormwood</name>
    <dbReference type="NCBI Taxonomy" id="35608"/>
    <lineage>
        <taxon>Eukaryota</taxon>
        <taxon>Viridiplantae</taxon>
        <taxon>Streptophyta</taxon>
        <taxon>Embryophyta</taxon>
        <taxon>Tracheophyta</taxon>
        <taxon>Spermatophyta</taxon>
        <taxon>Magnoliopsida</taxon>
        <taxon>eudicotyledons</taxon>
        <taxon>Gunneridae</taxon>
        <taxon>Pentapetalae</taxon>
        <taxon>asterids</taxon>
        <taxon>campanulids</taxon>
        <taxon>Asterales</taxon>
        <taxon>Asteraceae</taxon>
        <taxon>Asteroideae</taxon>
        <taxon>Anthemideae</taxon>
        <taxon>Artemisiinae</taxon>
        <taxon>Artemisia</taxon>
    </lineage>
</organism>
<dbReference type="STRING" id="35608.A0A2U1P1J4"/>
<proteinExistence type="inferred from homology"/>
<evidence type="ECO:0000256" key="2">
    <source>
        <dbReference type="ARBA" id="ARBA00023186"/>
    </source>
</evidence>
<comment type="caution">
    <text evidence="4">The sequence shown here is derived from an EMBL/GenBank/DDBJ whole genome shotgun (WGS) entry which is preliminary data.</text>
</comment>
<dbReference type="GO" id="GO:0140662">
    <property type="term" value="F:ATP-dependent protein folding chaperone"/>
    <property type="evidence" value="ECO:0007669"/>
    <property type="project" value="InterPro"/>
</dbReference>
<dbReference type="OrthoDB" id="1733909at2759"/>
<dbReference type="InterPro" id="IPR001844">
    <property type="entry name" value="Cpn60/GroEL"/>
</dbReference>
<dbReference type="EMBL" id="PKPP01001827">
    <property type="protein sequence ID" value="PWA79645.1"/>
    <property type="molecule type" value="Genomic_DNA"/>
</dbReference>
<dbReference type="InterPro" id="IPR027409">
    <property type="entry name" value="GroEL-like_apical_dom_sf"/>
</dbReference>
<gene>
    <name evidence="4" type="ORF">CTI12_AA202900</name>
</gene>
<name>A0A2U1P1J4_ARTAN</name>
<protein>
    <submittedName>
        <fullName evidence="4">Chaperonin Cpn60</fullName>
    </submittedName>
</protein>
<dbReference type="PANTHER" id="PTHR45633">
    <property type="entry name" value="60 KDA HEAT SHOCK PROTEIN, MITOCHONDRIAL"/>
    <property type="match status" value="1"/>
</dbReference>
<dbReference type="GO" id="GO:0042026">
    <property type="term" value="P:protein refolding"/>
    <property type="evidence" value="ECO:0007669"/>
    <property type="project" value="InterPro"/>
</dbReference>
<reference evidence="4 5" key="1">
    <citation type="journal article" date="2018" name="Mol. Plant">
        <title>The genome of Artemisia annua provides insight into the evolution of Asteraceae family and artemisinin biosynthesis.</title>
        <authorList>
            <person name="Shen Q."/>
            <person name="Zhang L."/>
            <person name="Liao Z."/>
            <person name="Wang S."/>
            <person name="Yan T."/>
            <person name="Shi P."/>
            <person name="Liu M."/>
            <person name="Fu X."/>
            <person name="Pan Q."/>
            <person name="Wang Y."/>
            <person name="Lv Z."/>
            <person name="Lu X."/>
            <person name="Zhang F."/>
            <person name="Jiang W."/>
            <person name="Ma Y."/>
            <person name="Chen M."/>
            <person name="Hao X."/>
            <person name="Li L."/>
            <person name="Tang Y."/>
            <person name="Lv G."/>
            <person name="Zhou Y."/>
            <person name="Sun X."/>
            <person name="Brodelius P.E."/>
            <person name="Rose J.K.C."/>
            <person name="Tang K."/>
        </authorList>
    </citation>
    <scope>NUCLEOTIDE SEQUENCE [LARGE SCALE GENOMIC DNA]</scope>
    <source>
        <strain evidence="5">cv. Huhao1</strain>
        <tissue evidence="4">Leaf</tissue>
    </source>
</reference>
<feature type="compositionally biased region" description="Basic residues" evidence="3">
    <location>
        <begin position="13"/>
        <end position="22"/>
    </location>
</feature>
<evidence type="ECO:0000313" key="5">
    <source>
        <dbReference type="Proteomes" id="UP000245207"/>
    </source>
</evidence>
<accession>A0A2U1P1J4</accession>
<dbReference type="AlphaFoldDB" id="A0A2U1P1J4"/>
<evidence type="ECO:0000256" key="3">
    <source>
        <dbReference type="SAM" id="MobiDB-lite"/>
    </source>
</evidence>
<dbReference type="SUPFAM" id="SSF52029">
    <property type="entry name" value="GroEL apical domain-like"/>
    <property type="match status" value="1"/>
</dbReference>
<keyword evidence="2" id="KW-0143">Chaperone</keyword>
<evidence type="ECO:0000256" key="1">
    <source>
        <dbReference type="ARBA" id="ARBA00006607"/>
    </source>
</evidence>
<dbReference type="Gene3D" id="3.50.7.10">
    <property type="entry name" value="GroEL"/>
    <property type="match status" value="1"/>
</dbReference>
<comment type="similarity">
    <text evidence="1">Belongs to the chaperonin (HSP60) family.</text>
</comment>
<evidence type="ECO:0000313" key="4">
    <source>
        <dbReference type="EMBL" id="PWA79645.1"/>
    </source>
</evidence>
<sequence>MGAKVGNQESKATKSKAYTKHNKRMSRLPVNAVDATVASDSFVGALLSEFFADQSVSDLKITLDMELDQLRSVSTFTLPLKEGGGAGMIIIDPLAKYVSFQSIIPNEFDSWDTKLTPAMAIFSSKGPTIITPDIIKIGTVIREEVGLTLENAGSEVLGLAAKVVLAKDTTTIVGDGSTQELINLWVAQIRNLIEATEHDYEKEKLNERITELFGGVAVIQVSFSSLLNVDCLNKEEHNLSSLAGSSSMNQPTSLTVPATRCNEQDKSWHVQMRLIAQVNKIPRVKTMSSNWYL</sequence>
<feature type="region of interest" description="Disordered" evidence="3">
    <location>
        <begin position="1"/>
        <end position="22"/>
    </location>
</feature>